<dbReference type="PANTHER" id="PTHR11851">
    <property type="entry name" value="METALLOPROTEASE"/>
    <property type="match status" value="1"/>
</dbReference>
<dbReference type="GO" id="GO:0046872">
    <property type="term" value="F:metal ion binding"/>
    <property type="evidence" value="ECO:0007669"/>
    <property type="project" value="InterPro"/>
</dbReference>
<dbReference type="InterPro" id="IPR011249">
    <property type="entry name" value="Metalloenz_LuxS/M16"/>
</dbReference>
<dbReference type="EMBL" id="CP047418">
    <property type="protein sequence ID" value="QLL78253.1"/>
    <property type="molecule type" value="Genomic_DNA"/>
</dbReference>
<dbReference type="Gene3D" id="3.30.830.10">
    <property type="entry name" value="Metalloenzyme, LuxS/M16 peptidase-like"/>
    <property type="match status" value="2"/>
</dbReference>
<dbReference type="NCBIfam" id="NF047422">
    <property type="entry name" value="YfmF_fam"/>
    <property type="match status" value="1"/>
</dbReference>
<dbReference type="Proteomes" id="UP000510886">
    <property type="component" value="Chromosome"/>
</dbReference>
<dbReference type="KEGG" id="lsw:GTO87_06330"/>
<reference evidence="2 3" key="1">
    <citation type="submission" date="2020-01" db="EMBL/GenBank/DDBJ databases">
        <title>Complete and circular genome sequences of six lactobacillus isolates from horses.</title>
        <authorList>
            <person name="Hassan H.M."/>
        </authorList>
    </citation>
    <scope>NUCLEOTIDE SEQUENCE [LARGE SCALE GENOMIC DNA]</scope>
    <source>
        <strain evidence="2 3">1A</strain>
    </source>
</reference>
<accession>A0A7H9EKL1</accession>
<dbReference type="PANTHER" id="PTHR11851:SF186">
    <property type="entry name" value="INACTIVE METALLOPROTEASE YMFF-RELATED"/>
    <property type="match status" value="1"/>
</dbReference>
<protein>
    <submittedName>
        <fullName evidence="2">Insulinase family protein</fullName>
    </submittedName>
</protein>
<feature type="domain" description="Peptidase M16 C-terminal" evidence="1">
    <location>
        <begin position="180"/>
        <end position="355"/>
    </location>
</feature>
<dbReference type="RefSeq" id="WP_180848523.1">
    <property type="nucleotide sequence ID" value="NZ_CP047418.1"/>
</dbReference>
<dbReference type="InterPro" id="IPR050361">
    <property type="entry name" value="MPP/UQCRC_Complex"/>
</dbReference>
<gene>
    <name evidence="2" type="ORF">GTO87_06330</name>
</gene>
<dbReference type="InterPro" id="IPR007863">
    <property type="entry name" value="Peptidase_M16_C"/>
</dbReference>
<organism evidence="2 3">
    <name type="scientific">Ligilactobacillus saerimneri</name>
    <dbReference type="NCBI Taxonomy" id="228229"/>
    <lineage>
        <taxon>Bacteria</taxon>
        <taxon>Bacillati</taxon>
        <taxon>Bacillota</taxon>
        <taxon>Bacilli</taxon>
        <taxon>Lactobacillales</taxon>
        <taxon>Lactobacillaceae</taxon>
        <taxon>Ligilactobacillus</taxon>
    </lineage>
</organism>
<sequence>MEKEIYPGVTLTVIPTKQFTTTQIIVSFTGVIPDANYLTTRSLLAYMLETSSQKWPTQKAVAQKLSQMYGASFGTTINRRGRTHSLSFVAGVVHDKYLQTDTDLVQEAVMFLKEMIFHPLVKEGAFDEDTFKLQKSNLATYMESVDEDPRLMALYGLRSHYFDDPSQKVPQFGTPATLKDVTNQDLYQAYRTMVTKDQVNIIVTGDVDPATIMGLVATLPLGPRTKLDSTIQYDQPAQGSVRKVTVKQQLQQTKLNFMYHLPLDLNSNDFFAAIVFNALFGGDPQSKLFMNVREKSSMAYYASSNFDVLRNVLWVQTGIETANKEKVKHLVAAQLAALQQGDFTMATVENIKKSLINERISREDTQATLSTRALIGNLLGQQYSTAEWCQRIKNITKDDIVTIAQRASLQLVYCLEGGH</sequence>
<name>A0A7H9EKL1_9LACO</name>
<dbReference type="AlphaFoldDB" id="A0A7H9EKL1"/>
<dbReference type="SUPFAM" id="SSF63411">
    <property type="entry name" value="LuxS/MPP-like metallohydrolase"/>
    <property type="match status" value="2"/>
</dbReference>
<evidence type="ECO:0000313" key="3">
    <source>
        <dbReference type="Proteomes" id="UP000510886"/>
    </source>
</evidence>
<proteinExistence type="predicted"/>
<evidence type="ECO:0000313" key="2">
    <source>
        <dbReference type="EMBL" id="QLL78253.1"/>
    </source>
</evidence>
<evidence type="ECO:0000259" key="1">
    <source>
        <dbReference type="Pfam" id="PF05193"/>
    </source>
</evidence>
<dbReference type="Pfam" id="PF05193">
    <property type="entry name" value="Peptidase_M16_C"/>
    <property type="match status" value="1"/>
</dbReference>